<protein>
    <recommendedName>
        <fullName evidence="3">DUF4238 domain-containing protein</fullName>
    </recommendedName>
</protein>
<reference evidence="1 2" key="1">
    <citation type="submission" date="2015-10" db="EMBL/GenBank/DDBJ databases">
        <title>The utility of whole genome sequencing in characterizing Acinetobacter epidemiology and analyzing hospital outbreaks.</title>
        <authorList>
            <person name="Ozer E.A."/>
            <person name="Fitzpatrick M.A."/>
            <person name="Hauser A.R."/>
        </authorList>
    </citation>
    <scope>NUCLEOTIDE SEQUENCE [LARGE SCALE GENOMIC DNA]</scope>
    <source>
        <strain evidence="1 2">ABBL072</strain>
    </source>
</reference>
<name>A0AAP1AD14_ACIBA</name>
<gene>
    <name evidence="1" type="ORF">APD33_11840</name>
</gene>
<dbReference type="AlphaFoldDB" id="A0AAP1AD14"/>
<comment type="caution">
    <text evidence="1">The sequence shown here is derived from an EMBL/GenBank/DDBJ whole genome shotgun (WGS) entry which is preliminary data.</text>
</comment>
<sequence length="336" mass="39402">MFNNETRNQHFISQVEQKLNCINPSLPRDRRRIYKFKIDDREELTFNLVNPLGVKIENNLSFNDLYTFDVFSDRTRNNFEAYFGKYEVNIEVFTNNILNKIDNNEAITIDEIKDLIFCKMMNFIRNPFSIEKCLNTFGSLSKVSPTDTHALREFRKIKKENIHVSPDVLAQLNITEDKYIQWLKIIFNFFSVKMPTGYLGEEIIDAILDIDKKRIYVGIHTYDQEICLLSDRSFVDYGPALPNNFFCFAFNLNKNTFLSFMIFENTLENIKLFCPEMAPVIDNRNLTIDVMSLLPPRIELLVSKNSVEALRGYNTQVVYQCHTHFFSASTTFLLNN</sequence>
<evidence type="ECO:0008006" key="3">
    <source>
        <dbReference type="Google" id="ProtNLM"/>
    </source>
</evidence>
<organism evidence="1 2">
    <name type="scientific">Acinetobacter baumannii</name>
    <dbReference type="NCBI Taxonomy" id="470"/>
    <lineage>
        <taxon>Bacteria</taxon>
        <taxon>Pseudomonadati</taxon>
        <taxon>Pseudomonadota</taxon>
        <taxon>Gammaproteobacteria</taxon>
        <taxon>Moraxellales</taxon>
        <taxon>Moraxellaceae</taxon>
        <taxon>Acinetobacter</taxon>
        <taxon>Acinetobacter calcoaceticus/baumannii complex</taxon>
    </lineage>
</organism>
<dbReference type="RefSeq" id="WP_000482849.1">
    <property type="nucleotide sequence ID" value="NZ_CAXOAA010000008.1"/>
</dbReference>
<proteinExistence type="predicted"/>
<evidence type="ECO:0000313" key="1">
    <source>
        <dbReference type="EMBL" id="KQE04212.1"/>
    </source>
</evidence>
<evidence type="ECO:0000313" key="2">
    <source>
        <dbReference type="Proteomes" id="UP000051449"/>
    </source>
</evidence>
<dbReference type="EMBL" id="LLGC01000172">
    <property type="protein sequence ID" value="KQE04212.1"/>
    <property type="molecule type" value="Genomic_DNA"/>
</dbReference>
<accession>A0AAP1AD14</accession>
<dbReference type="Proteomes" id="UP000051449">
    <property type="component" value="Unassembled WGS sequence"/>
</dbReference>